<accession>A0A1I7XBX8</accession>
<dbReference type="AlphaFoldDB" id="A0A1I7XBX8"/>
<dbReference type="InterPro" id="IPR036915">
    <property type="entry name" value="Cyclin-like_sf"/>
</dbReference>
<organism evidence="1 2">
    <name type="scientific">Heterorhabditis bacteriophora</name>
    <name type="common">Entomopathogenic nematode worm</name>
    <dbReference type="NCBI Taxonomy" id="37862"/>
    <lineage>
        <taxon>Eukaryota</taxon>
        <taxon>Metazoa</taxon>
        <taxon>Ecdysozoa</taxon>
        <taxon>Nematoda</taxon>
        <taxon>Chromadorea</taxon>
        <taxon>Rhabditida</taxon>
        <taxon>Rhabditina</taxon>
        <taxon>Rhabditomorpha</taxon>
        <taxon>Strongyloidea</taxon>
        <taxon>Heterorhabditidae</taxon>
        <taxon>Heterorhabditis</taxon>
    </lineage>
</organism>
<dbReference type="GO" id="GO:0007131">
    <property type="term" value="P:reciprocal meiotic recombination"/>
    <property type="evidence" value="ECO:0007669"/>
    <property type="project" value="TreeGrafter"/>
</dbReference>
<proteinExistence type="predicted"/>
<dbReference type="PANTHER" id="PTHR21615">
    <property type="entry name" value="CYCLIN N-TERMINAL DOMAIN-CONTAINING PROTEIN 1"/>
    <property type="match status" value="1"/>
</dbReference>
<reference evidence="2" key="1">
    <citation type="submission" date="2016-11" db="UniProtKB">
        <authorList>
            <consortium name="WormBaseParasite"/>
        </authorList>
    </citation>
    <scope>IDENTIFICATION</scope>
</reference>
<dbReference type="PANTHER" id="PTHR21615:SF2">
    <property type="entry name" value="CYCLIN N-TERMINAL DOMAIN-CONTAINING PROTEIN 1"/>
    <property type="match status" value="1"/>
</dbReference>
<dbReference type="Proteomes" id="UP000095283">
    <property type="component" value="Unplaced"/>
</dbReference>
<protein>
    <submittedName>
        <fullName evidence="2">CYCLIN domain-containing protein</fullName>
    </submittedName>
</protein>
<dbReference type="SUPFAM" id="SSF47954">
    <property type="entry name" value="Cyclin-like"/>
    <property type="match status" value="1"/>
</dbReference>
<dbReference type="GO" id="GO:0035861">
    <property type="term" value="C:site of double-strand break"/>
    <property type="evidence" value="ECO:0007669"/>
    <property type="project" value="TreeGrafter"/>
</dbReference>
<sequence length="324" mass="36704">MTELSSGHCLPIFFAFFRDARASTYGEQFDNGRHQRKIPNDDPNSKANPNFVYAGGALSTDYWSDWLCELALENADRIKSATENCNNFLTLESVQYIFTVCVRLRLPHEVRYTAAVIFEKQITLRMVSAIQIATKEHSYHDSLSSMQVCSCLRSLGFAYTQRAALKSELRILKTLNFKLPKSPLVYAESLLKTLSFKKVLNMDMNTLWQHVQLFLDIVFLHHNEVYHYVLRKVMDDRGMLQSVTKLDAERVKADWMLLGGGIVAAAATCVQGAAEADQTVTSLACISGTPRSDILDMSMGIIETTISLQDARENESKNRRLRFH</sequence>
<evidence type="ECO:0000313" key="1">
    <source>
        <dbReference type="Proteomes" id="UP000095283"/>
    </source>
</evidence>
<name>A0A1I7XBX8_HETBA</name>
<dbReference type="WBParaSite" id="Hba_14868">
    <property type="protein sequence ID" value="Hba_14868"/>
    <property type="gene ID" value="Hba_14868"/>
</dbReference>
<evidence type="ECO:0000313" key="2">
    <source>
        <dbReference type="WBParaSite" id="Hba_14868"/>
    </source>
</evidence>
<keyword evidence="1" id="KW-1185">Reference proteome</keyword>